<protein>
    <submittedName>
        <fullName evidence="1">Uncharacterized protein</fullName>
    </submittedName>
</protein>
<evidence type="ECO:0000313" key="2">
    <source>
        <dbReference type="Proteomes" id="UP001295420"/>
    </source>
</evidence>
<sequence length="95" mass="10901">MRWDLIDLAQGLWRERTKGVEAWRANSNRKLGLAAFYPIKKGAHVAPIIYSNSSLWLEESDKRINLKPILRNITTFSPAVRISDKTRVMSSNEVC</sequence>
<dbReference type="AlphaFoldDB" id="A0AAU9PZ00"/>
<dbReference type="Proteomes" id="UP001295420">
    <property type="component" value="Unassembled WGS sequence"/>
</dbReference>
<evidence type="ECO:0000313" key="1">
    <source>
        <dbReference type="EMBL" id="CAH1521441.1"/>
    </source>
</evidence>
<accession>A0AAU9PZ00</accession>
<proteinExistence type="predicted"/>
<name>A0AAU9PZ00_9VIBR</name>
<dbReference type="EMBL" id="CAKMTQ010000001">
    <property type="protein sequence ID" value="CAH1521441.1"/>
    <property type="molecule type" value="Genomic_DNA"/>
</dbReference>
<comment type="caution">
    <text evidence="1">The sequence shown here is derived from an EMBL/GenBank/DDBJ whole genome shotgun (WGS) entry which is preliminary data.</text>
</comment>
<reference evidence="1" key="1">
    <citation type="submission" date="2022-01" db="EMBL/GenBank/DDBJ databases">
        <authorList>
            <person name="Lagorce A."/>
        </authorList>
    </citation>
    <scope>NUCLEOTIDE SEQUENCE</scope>
    <source>
        <strain evidence="1">Th15_F1_D04</strain>
    </source>
</reference>
<gene>
    <name evidence="1" type="ORF">THF1D04_10888</name>
</gene>
<organism evidence="1 2">
    <name type="scientific">Vibrio owensii</name>
    <dbReference type="NCBI Taxonomy" id="696485"/>
    <lineage>
        <taxon>Bacteria</taxon>
        <taxon>Pseudomonadati</taxon>
        <taxon>Pseudomonadota</taxon>
        <taxon>Gammaproteobacteria</taxon>
        <taxon>Vibrionales</taxon>
        <taxon>Vibrionaceae</taxon>
        <taxon>Vibrio</taxon>
    </lineage>
</organism>